<dbReference type="AlphaFoldDB" id="A0AA35K3X9"/>
<evidence type="ECO:0000313" key="2">
    <source>
        <dbReference type="Proteomes" id="UP001178461"/>
    </source>
</evidence>
<organism evidence="1 2">
    <name type="scientific">Podarcis lilfordi</name>
    <name type="common">Lilford's wall lizard</name>
    <dbReference type="NCBI Taxonomy" id="74358"/>
    <lineage>
        <taxon>Eukaryota</taxon>
        <taxon>Metazoa</taxon>
        <taxon>Chordata</taxon>
        <taxon>Craniata</taxon>
        <taxon>Vertebrata</taxon>
        <taxon>Euteleostomi</taxon>
        <taxon>Lepidosauria</taxon>
        <taxon>Squamata</taxon>
        <taxon>Bifurcata</taxon>
        <taxon>Unidentata</taxon>
        <taxon>Episquamata</taxon>
        <taxon>Laterata</taxon>
        <taxon>Lacertibaenia</taxon>
        <taxon>Lacertidae</taxon>
        <taxon>Podarcis</taxon>
    </lineage>
</organism>
<protein>
    <submittedName>
        <fullName evidence="1">Uncharacterized protein</fullName>
    </submittedName>
</protein>
<keyword evidence="2" id="KW-1185">Reference proteome</keyword>
<dbReference type="Proteomes" id="UP001178461">
    <property type="component" value="Chromosome 3"/>
</dbReference>
<dbReference type="EMBL" id="OX395128">
    <property type="protein sequence ID" value="CAI5770397.1"/>
    <property type="molecule type" value="Genomic_DNA"/>
</dbReference>
<gene>
    <name evidence="1" type="ORF">PODLI_1B020841</name>
</gene>
<proteinExistence type="predicted"/>
<evidence type="ECO:0000313" key="1">
    <source>
        <dbReference type="EMBL" id="CAI5770397.1"/>
    </source>
</evidence>
<sequence>MGFYISLRRGGERAAIDSQRGLISALAELKAKDALQRCPIATWRQQRELLHGQEQSSLRRAVQCKKLMPREP</sequence>
<accession>A0AA35K3X9</accession>
<reference evidence="1" key="1">
    <citation type="submission" date="2022-12" db="EMBL/GenBank/DDBJ databases">
        <authorList>
            <person name="Alioto T."/>
            <person name="Alioto T."/>
            <person name="Gomez Garrido J."/>
        </authorList>
    </citation>
    <scope>NUCLEOTIDE SEQUENCE</scope>
</reference>
<name>A0AA35K3X9_9SAUR</name>